<dbReference type="InterPro" id="IPR007546">
    <property type="entry name" value="DUF503"/>
</dbReference>
<evidence type="ECO:0000313" key="1">
    <source>
        <dbReference type="EMBL" id="QPM69259.1"/>
    </source>
</evidence>
<protein>
    <recommendedName>
        <fullName evidence="3">DUF503 domain-containing protein</fullName>
    </recommendedName>
</protein>
<dbReference type="InterPro" id="IPR036746">
    <property type="entry name" value="TT1725-like_sf"/>
</dbReference>
<dbReference type="Pfam" id="PF04456">
    <property type="entry name" value="DUF503"/>
    <property type="match status" value="1"/>
</dbReference>
<dbReference type="PANTHER" id="PTHR36441:SF1">
    <property type="entry name" value="DUF503 DOMAIN-CONTAINING PROTEIN"/>
    <property type="match status" value="1"/>
</dbReference>
<dbReference type="KEGG" id="alam:RT761_02489"/>
<name>A0A7T1ANP1_ATRLM</name>
<dbReference type="RefSeq" id="WP_218111736.1">
    <property type="nucleotide sequence ID" value="NZ_CP065383.1"/>
</dbReference>
<gene>
    <name evidence="1" type="ORF">RT761_02489</name>
</gene>
<dbReference type="AlphaFoldDB" id="A0A7T1ANP1"/>
<dbReference type="Gene3D" id="3.30.70.1120">
    <property type="entry name" value="TT1725-like"/>
    <property type="match status" value="1"/>
</dbReference>
<evidence type="ECO:0008006" key="3">
    <source>
        <dbReference type="Google" id="ProtNLM"/>
    </source>
</evidence>
<reference evidence="1 2" key="1">
    <citation type="journal article" date="2021" name="Nat. Commun.">
        <title>Isolation of a member of the candidate phylum Atribacteria reveals a unique cell membrane structure.</title>
        <authorList>
            <person name="Taiki K."/>
            <person name="Nobu M.K."/>
            <person name="Kusada H."/>
            <person name="Meng X.-Y."/>
            <person name="Hosoki N."/>
            <person name="Uematsu K."/>
            <person name="Yoshioka H."/>
            <person name="Kamagata Y."/>
            <person name="Tamaki H."/>
        </authorList>
    </citation>
    <scope>NUCLEOTIDE SEQUENCE [LARGE SCALE GENOMIC DNA]</scope>
    <source>
        <strain evidence="1 2">RT761</strain>
    </source>
</reference>
<accession>A0A7T1ANP1</accession>
<dbReference type="PANTHER" id="PTHR36441">
    <property type="entry name" value="HYPOTHETICAL CYTOSOLIC PROTEIN"/>
    <property type="match status" value="1"/>
</dbReference>
<dbReference type="SUPFAM" id="SSF103007">
    <property type="entry name" value="Hypothetical protein TT1725"/>
    <property type="match status" value="1"/>
</dbReference>
<evidence type="ECO:0000313" key="2">
    <source>
        <dbReference type="Proteomes" id="UP000594463"/>
    </source>
</evidence>
<sequence>MRIGAGQVLLSIPESFSLKDKRRIMNSIKQRLKNRFNLSVIEINPDIAWNQGLIGFACVGEDEMTVKHMIDQIGRFMEDDGRYEIIQFNIQIY</sequence>
<dbReference type="EMBL" id="CP065383">
    <property type="protein sequence ID" value="QPM69259.1"/>
    <property type="molecule type" value="Genomic_DNA"/>
</dbReference>
<organism evidence="1 2">
    <name type="scientific">Atribacter laminatus</name>
    <dbReference type="NCBI Taxonomy" id="2847778"/>
    <lineage>
        <taxon>Bacteria</taxon>
        <taxon>Pseudomonadati</taxon>
        <taxon>Atribacterota</taxon>
        <taxon>Atribacteria</taxon>
        <taxon>Atribacterales</taxon>
        <taxon>Atribacteraceae</taxon>
        <taxon>Atribacter</taxon>
    </lineage>
</organism>
<proteinExistence type="predicted"/>
<keyword evidence="2" id="KW-1185">Reference proteome</keyword>
<dbReference type="Proteomes" id="UP000594463">
    <property type="component" value="Chromosome"/>
</dbReference>